<dbReference type="NCBIfam" id="TIGR00299">
    <property type="entry name" value="nickel pincer cofactor biosynthesis protein LarC"/>
    <property type="match status" value="1"/>
</dbReference>
<dbReference type="KEGG" id="csy:CENSYa_1574"/>
<name>A0RXX7_CENSY</name>
<dbReference type="PATRIC" id="fig|414004.10.peg.1441"/>
<sequence length="405" mass="41809">MVLVIDCQVAGISGDMMLSSLVDMGASATAVSDGVRSAGPLGGERIVEISFEKTRRHGTEATGMVLRLEGGVHARRASEVRECITNACKKIGLPGRAAGFAESSVDALISAESRIHGEPEDSVHLHEAASLDTVVDILGTAIALEDLSAFDEEVVCTPVAVGGGTVTFSHGTTSNPAGAILEILRGTGITICGGPAGVELATPTGACMLRCLAGSCSGFYPAMEVEGVGYGAGSADPDGFSNVLKVVRGPAAEGLLHDSVAVLETNIDDASGELMAHVIDSVMEKGALDVTVSPAVTKKGRPAHLVSVICEHRLAERLAGLLVAESGTLGVRMGSSRRLTAPRSDRSAELDIGGRKFSVRFKTNDATGTYKVESDEVGRVARSLGVPFREADEMIRAGIDGAEKQ</sequence>
<accession>A0RXX7</accession>
<evidence type="ECO:0000313" key="2">
    <source>
        <dbReference type="EMBL" id="ABK78194.1"/>
    </source>
</evidence>
<keyword evidence="1" id="KW-0533">Nickel</keyword>
<dbReference type="AlphaFoldDB" id="A0RXX7"/>
<dbReference type="STRING" id="414004.CENSYa_1574"/>
<dbReference type="EnsemblBacteria" id="ABK78194">
    <property type="protein sequence ID" value="ABK78194"/>
    <property type="gene ID" value="CENSYa_1574"/>
</dbReference>
<reference evidence="2 3" key="1">
    <citation type="journal article" date="2006" name="Proc. Natl. Acad. Sci. U.S.A.">
        <title>Genomic analysis of the uncultivated marine crenarchaeote Cenarchaeum symbiosum.</title>
        <authorList>
            <person name="Hallam S.J."/>
            <person name="Konstantinidis K.T."/>
            <person name="Putnam N."/>
            <person name="Schleper C."/>
            <person name="Watanabe Y."/>
            <person name="Sugahara J."/>
            <person name="Preston C."/>
            <person name="de la Torre J."/>
            <person name="Richardson P.M."/>
            <person name="DeLong E.F."/>
        </authorList>
    </citation>
    <scope>NUCLEOTIDE SEQUENCE [LARGE SCALE GENOMIC DNA]</scope>
    <source>
        <strain evidence="3">A</strain>
    </source>
</reference>
<dbReference type="HOGENOM" id="CLU_028523_2_1_2"/>
<gene>
    <name evidence="2" type="ordered locus">CENSYa_1574</name>
</gene>
<dbReference type="EMBL" id="DP000238">
    <property type="protein sequence ID" value="ABK78194.1"/>
    <property type="molecule type" value="Genomic_DNA"/>
</dbReference>
<protein>
    <recommendedName>
        <fullName evidence="4">Nickel insertion protein</fullName>
    </recommendedName>
</protein>
<dbReference type="PANTHER" id="PTHR36566:SF1">
    <property type="entry name" value="PYRIDINIUM-3,5-BISTHIOCARBOXYLIC ACID MONONUCLEOTIDE NICKEL INSERTION PROTEIN"/>
    <property type="match status" value="1"/>
</dbReference>
<dbReference type="Pfam" id="PF01969">
    <property type="entry name" value="Ni_insertion"/>
    <property type="match status" value="1"/>
</dbReference>
<keyword evidence="3" id="KW-1185">Reference proteome</keyword>
<evidence type="ECO:0000313" key="3">
    <source>
        <dbReference type="Proteomes" id="UP000000758"/>
    </source>
</evidence>
<dbReference type="PANTHER" id="PTHR36566">
    <property type="entry name" value="NICKEL INSERTION PROTEIN-RELATED"/>
    <property type="match status" value="1"/>
</dbReference>
<dbReference type="Proteomes" id="UP000000758">
    <property type="component" value="Chromosome"/>
</dbReference>
<evidence type="ECO:0000256" key="1">
    <source>
        <dbReference type="ARBA" id="ARBA00022596"/>
    </source>
</evidence>
<proteinExistence type="predicted"/>
<organism evidence="2 3">
    <name type="scientific">Cenarchaeum symbiosum (strain A)</name>
    <dbReference type="NCBI Taxonomy" id="414004"/>
    <lineage>
        <taxon>Archaea</taxon>
        <taxon>Nitrososphaerota</taxon>
        <taxon>Candidatus Cenarchaeales</taxon>
        <taxon>Candidatus Cenarchaeaceae</taxon>
        <taxon>Candidatus Cenarchaeum</taxon>
    </lineage>
</organism>
<evidence type="ECO:0008006" key="4">
    <source>
        <dbReference type="Google" id="ProtNLM"/>
    </source>
</evidence>
<dbReference type="Gene3D" id="3.30.70.1380">
    <property type="entry name" value="Transcriptional regulatory protein pf0864 domain like"/>
    <property type="match status" value="1"/>
</dbReference>
<dbReference type="InterPro" id="IPR002822">
    <property type="entry name" value="Ni_insertion"/>
</dbReference>